<dbReference type="AlphaFoldDB" id="A0A067KI64"/>
<gene>
    <name evidence="2" type="ORF">JCGZ_10888</name>
</gene>
<protein>
    <submittedName>
        <fullName evidence="2">Uncharacterized protein</fullName>
    </submittedName>
</protein>
<name>A0A067KI64_JATCU</name>
<organism evidence="2 3">
    <name type="scientific">Jatropha curcas</name>
    <name type="common">Barbados nut</name>
    <dbReference type="NCBI Taxonomy" id="180498"/>
    <lineage>
        <taxon>Eukaryota</taxon>
        <taxon>Viridiplantae</taxon>
        <taxon>Streptophyta</taxon>
        <taxon>Embryophyta</taxon>
        <taxon>Tracheophyta</taxon>
        <taxon>Spermatophyta</taxon>
        <taxon>Magnoliopsida</taxon>
        <taxon>eudicotyledons</taxon>
        <taxon>Gunneridae</taxon>
        <taxon>Pentapetalae</taxon>
        <taxon>rosids</taxon>
        <taxon>fabids</taxon>
        <taxon>Malpighiales</taxon>
        <taxon>Euphorbiaceae</taxon>
        <taxon>Crotonoideae</taxon>
        <taxon>Jatropheae</taxon>
        <taxon>Jatropha</taxon>
    </lineage>
</organism>
<evidence type="ECO:0000313" key="3">
    <source>
        <dbReference type="Proteomes" id="UP000027138"/>
    </source>
</evidence>
<dbReference type="Proteomes" id="UP000027138">
    <property type="component" value="Unassembled WGS sequence"/>
</dbReference>
<sequence>MHQNHSSLKRVIVRNGSIYSSQCSNESNKRNPYSYNQETDNAYLINLFEKLPTEKQETVIKQLIKEIPGISIQKFSNEKEEDYRLRCFAQLIVKLPNDGFFKKKFDCLHILVEVSQQRQRPIDRKLKPVSSRDSFAISTRSCCASFTSAHSHDYQESNLKLQLFKVKSFDLRGGGKAGGGGGGVDGSSTNSTSGTSSKG</sequence>
<keyword evidence="3" id="KW-1185">Reference proteome</keyword>
<proteinExistence type="predicted"/>
<evidence type="ECO:0000313" key="2">
    <source>
        <dbReference type="EMBL" id="KDP34683.1"/>
    </source>
</evidence>
<reference evidence="2 3" key="1">
    <citation type="journal article" date="2014" name="PLoS ONE">
        <title>Global Analysis of Gene Expression Profiles in Physic Nut (Jatropha curcas L.) Seedlings Exposed to Salt Stress.</title>
        <authorList>
            <person name="Zhang L."/>
            <person name="Zhang C."/>
            <person name="Wu P."/>
            <person name="Chen Y."/>
            <person name="Li M."/>
            <person name="Jiang H."/>
            <person name="Wu G."/>
        </authorList>
    </citation>
    <scope>NUCLEOTIDE SEQUENCE [LARGE SCALE GENOMIC DNA]</scope>
    <source>
        <strain evidence="3">cv. GZQX0401</strain>
        <tissue evidence="2">Young leaves</tissue>
    </source>
</reference>
<dbReference type="EMBL" id="KK914513">
    <property type="protein sequence ID" value="KDP34683.1"/>
    <property type="molecule type" value="Genomic_DNA"/>
</dbReference>
<evidence type="ECO:0000256" key="1">
    <source>
        <dbReference type="SAM" id="MobiDB-lite"/>
    </source>
</evidence>
<feature type="region of interest" description="Disordered" evidence="1">
    <location>
        <begin position="175"/>
        <end position="199"/>
    </location>
</feature>
<accession>A0A067KI64</accession>
<feature type="compositionally biased region" description="Gly residues" evidence="1">
    <location>
        <begin position="175"/>
        <end position="185"/>
    </location>
</feature>
<feature type="compositionally biased region" description="Low complexity" evidence="1">
    <location>
        <begin position="186"/>
        <end position="199"/>
    </location>
</feature>